<dbReference type="SUPFAM" id="SSF55961">
    <property type="entry name" value="Bet v1-like"/>
    <property type="match status" value="1"/>
</dbReference>
<gene>
    <name evidence="1" type="ORF">EI293_09640</name>
</gene>
<dbReference type="Pfam" id="PF10604">
    <property type="entry name" value="Polyketide_cyc2"/>
    <property type="match status" value="1"/>
</dbReference>
<evidence type="ECO:0000313" key="1">
    <source>
        <dbReference type="EMBL" id="RSK44760.1"/>
    </source>
</evidence>
<sequence>MQAAHTVRVIESDVSIAAPAAVVWEHITNVQLDQFADPMLFRLLDIPKPLRAELLTQGAGGSRTAYFANGKKFEQQLLRWEPNTYYSFRFNPEPGFRVGYLFELSAGIFRMLTGAYELREAAGVTRLTLRTEYSVQRNLRWVLLGPITAVLYLFQRYLLNSIQRNAEHATA</sequence>
<organism evidence="1 2">
    <name type="scientific">Hymenobacter perfusus</name>
    <dbReference type="NCBI Taxonomy" id="1236770"/>
    <lineage>
        <taxon>Bacteria</taxon>
        <taxon>Pseudomonadati</taxon>
        <taxon>Bacteroidota</taxon>
        <taxon>Cytophagia</taxon>
        <taxon>Cytophagales</taxon>
        <taxon>Hymenobacteraceae</taxon>
        <taxon>Hymenobacter</taxon>
    </lineage>
</organism>
<dbReference type="OrthoDB" id="118637at2"/>
<dbReference type="Gene3D" id="3.30.530.20">
    <property type="match status" value="1"/>
</dbReference>
<protein>
    <submittedName>
        <fullName evidence="1">SRPBCC family protein</fullName>
    </submittedName>
</protein>
<dbReference type="Proteomes" id="UP000270291">
    <property type="component" value="Unassembled WGS sequence"/>
</dbReference>
<dbReference type="InterPro" id="IPR023393">
    <property type="entry name" value="START-like_dom_sf"/>
</dbReference>
<dbReference type="InterPro" id="IPR019587">
    <property type="entry name" value="Polyketide_cyclase/dehydratase"/>
</dbReference>
<keyword evidence="2" id="KW-1185">Reference proteome</keyword>
<proteinExistence type="predicted"/>
<dbReference type="RefSeq" id="WP_125436958.1">
    <property type="nucleotide sequence ID" value="NZ_RWIU01000002.1"/>
</dbReference>
<evidence type="ECO:0000313" key="2">
    <source>
        <dbReference type="Proteomes" id="UP000270291"/>
    </source>
</evidence>
<dbReference type="AlphaFoldDB" id="A0A428KE85"/>
<accession>A0A428KE85</accession>
<dbReference type="EMBL" id="RWIU01000002">
    <property type="protein sequence ID" value="RSK44760.1"/>
    <property type="molecule type" value="Genomic_DNA"/>
</dbReference>
<reference evidence="1 2" key="1">
    <citation type="submission" date="2018-12" db="EMBL/GenBank/DDBJ databases">
        <authorList>
            <person name="Feng G."/>
            <person name="Zhu H."/>
        </authorList>
    </citation>
    <scope>NUCLEOTIDE SEQUENCE [LARGE SCALE GENOMIC DNA]</scope>
    <source>
        <strain evidence="1 2">LMG 26000</strain>
    </source>
</reference>
<name>A0A428KE85_9BACT</name>
<comment type="caution">
    <text evidence="1">The sequence shown here is derived from an EMBL/GenBank/DDBJ whole genome shotgun (WGS) entry which is preliminary data.</text>
</comment>